<dbReference type="PANTHER" id="PTHR43163:SF3">
    <property type="entry name" value="PEPTIDE ABC TRANSPORTER PERMEASE PROTEIN"/>
    <property type="match status" value="1"/>
</dbReference>
<name>A0A4R0IYD5_9ACTN</name>
<dbReference type="EMBL" id="SJKC01000003">
    <property type="protein sequence ID" value="TCC36628.1"/>
    <property type="molecule type" value="Genomic_DNA"/>
</dbReference>
<gene>
    <name evidence="9" type="ORF">E0H92_27895</name>
</gene>
<proteinExistence type="inferred from homology"/>
<dbReference type="GO" id="GO:0005886">
    <property type="term" value="C:plasma membrane"/>
    <property type="evidence" value="ECO:0007669"/>
    <property type="project" value="UniProtKB-SubCell"/>
</dbReference>
<keyword evidence="6 7" id="KW-0472">Membrane</keyword>
<evidence type="ECO:0000256" key="6">
    <source>
        <dbReference type="ARBA" id="ARBA00023136"/>
    </source>
</evidence>
<dbReference type="InterPro" id="IPR045621">
    <property type="entry name" value="BPD_transp_1_N"/>
</dbReference>
<keyword evidence="2 7" id="KW-0813">Transport</keyword>
<dbReference type="AlphaFoldDB" id="A0A4R0IYD5"/>
<evidence type="ECO:0000256" key="1">
    <source>
        <dbReference type="ARBA" id="ARBA00004651"/>
    </source>
</evidence>
<feature type="domain" description="ABC transmembrane type-1" evidence="8">
    <location>
        <begin position="92"/>
        <end position="298"/>
    </location>
</feature>
<evidence type="ECO:0000259" key="8">
    <source>
        <dbReference type="PROSITE" id="PS50928"/>
    </source>
</evidence>
<keyword evidence="5 7" id="KW-1133">Transmembrane helix</keyword>
<evidence type="ECO:0000313" key="10">
    <source>
        <dbReference type="Proteomes" id="UP000294225"/>
    </source>
</evidence>
<dbReference type="Proteomes" id="UP000294225">
    <property type="component" value="Unassembled WGS sequence"/>
</dbReference>
<accession>A0A4R0IYD5</accession>
<feature type="transmembrane region" description="Helical" evidence="7">
    <location>
        <begin position="279"/>
        <end position="305"/>
    </location>
</feature>
<reference evidence="9 10" key="1">
    <citation type="submission" date="2019-02" db="EMBL/GenBank/DDBJ databases">
        <title>Kribbella capetownensis sp. nov. and Kribbella speibonae sp. nov., isolated from soil.</title>
        <authorList>
            <person name="Curtis S.M."/>
            <person name="Norton I."/>
            <person name="Everest G.J."/>
            <person name="Meyers P.R."/>
        </authorList>
    </citation>
    <scope>NUCLEOTIDE SEQUENCE [LARGE SCALE GENOMIC DNA]</scope>
    <source>
        <strain evidence="9 10">YM55</strain>
    </source>
</reference>
<dbReference type="SUPFAM" id="SSF161098">
    <property type="entry name" value="MetI-like"/>
    <property type="match status" value="1"/>
</dbReference>
<dbReference type="InterPro" id="IPR035906">
    <property type="entry name" value="MetI-like_sf"/>
</dbReference>
<feature type="transmembrane region" description="Helical" evidence="7">
    <location>
        <begin position="128"/>
        <end position="152"/>
    </location>
</feature>
<feature type="transmembrane region" description="Helical" evidence="7">
    <location>
        <begin position="233"/>
        <end position="259"/>
    </location>
</feature>
<dbReference type="CDD" id="cd06261">
    <property type="entry name" value="TM_PBP2"/>
    <property type="match status" value="1"/>
</dbReference>
<dbReference type="Pfam" id="PF19300">
    <property type="entry name" value="BPD_transp_1_N"/>
    <property type="match status" value="1"/>
</dbReference>
<feature type="transmembrane region" description="Helical" evidence="7">
    <location>
        <begin position="179"/>
        <end position="195"/>
    </location>
</feature>
<keyword evidence="4 7" id="KW-0812">Transmembrane</keyword>
<sequence>MVLVRLAAGVAVMAAVLVVVFLATQALPSDPAEAMLGRDATPDRVAALRVELGLDEPAWQQFRDWTWNLVRGNPGDSISSGRPVLEELAPRLRNSLVLLLCAAGIAIPLSFLLGIVTAARQRGHLDRALLTLALGLSAVPEFVIGVGLLLLLSTGPVQVLPAVSMIPADSTPLAHLDKLLLPVLTLTIATVPYLYRMMRASMIEALASDYVQTARLKGLPPGLVLRRHALRNALVPSIQASALVMSYLLSGAVVTEFLFRYPGLGTALSDAVSNRDLPMIQTITVIFAAGVVLMNLIADVLTVTLTPRLRGAGR</sequence>
<dbReference type="GO" id="GO:0055085">
    <property type="term" value="P:transmembrane transport"/>
    <property type="evidence" value="ECO:0007669"/>
    <property type="project" value="InterPro"/>
</dbReference>
<evidence type="ECO:0000313" key="9">
    <source>
        <dbReference type="EMBL" id="TCC36628.1"/>
    </source>
</evidence>
<comment type="similarity">
    <text evidence="7">Belongs to the binding-protein-dependent transport system permease family.</text>
</comment>
<evidence type="ECO:0000256" key="7">
    <source>
        <dbReference type="RuleBase" id="RU363032"/>
    </source>
</evidence>
<comment type="subcellular location">
    <subcellularLocation>
        <location evidence="1 7">Cell membrane</location>
        <topology evidence="1 7">Multi-pass membrane protein</topology>
    </subcellularLocation>
</comment>
<dbReference type="InterPro" id="IPR000515">
    <property type="entry name" value="MetI-like"/>
</dbReference>
<evidence type="ECO:0000256" key="4">
    <source>
        <dbReference type="ARBA" id="ARBA00022692"/>
    </source>
</evidence>
<evidence type="ECO:0000256" key="5">
    <source>
        <dbReference type="ARBA" id="ARBA00022989"/>
    </source>
</evidence>
<keyword evidence="3" id="KW-1003">Cell membrane</keyword>
<organism evidence="9 10">
    <name type="scientific">Kribbella speibonae</name>
    <dbReference type="NCBI Taxonomy" id="1572660"/>
    <lineage>
        <taxon>Bacteria</taxon>
        <taxon>Bacillati</taxon>
        <taxon>Actinomycetota</taxon>
        <taxon>Actinomycetes</taxon>
        <taxon>Propionibacteriales</taxon>
        <taxon>Kribbellaceae</taxon>
        <taxon>Kribbella</taxon>
    </lineage>
</organism>
<dbReference type="Gene3D" id="1.10.3720.10">
    <property type="entry name" value="MetI-like"/>
    <property type="match status" value="1"/>
</dbReference>
<dbReference type="Pfam" id="PF00528">
    <property type="entry name" value="BPD_transp_1"/>
    <property type="match status" value="1"/>
</dbReference>
<evidence type="ECO:0000256" key="2">
    <source>
        <dbReference type="ARBA" id="ARBA00022448"/>
    </source>
</evidence>
<comment type="caution">
    <text evidence="9">The sequence shown here is derived from an EMBL/GenBank/DDBJ whole genome shotgun (WGS) entry which is preliminary data.</text>
</comment>
<dbReference type="PANTHER" id="PTHR43163">
    <property type="entry name" value="DIPEPTIDE TRANSPORT SYSTEM PERMEASE PROTEIN DPPB-RELATED"/>
    <property type="match status" value="1"/>
</dbReference>
<feature type="transmembrane region" description="Helical" evidence="7">
    <location>
        <begin position="96"/>
        <end position="116"/>
    </location>
</feature>
<protein>
    <submittedName>
        <fullName evidence="9">ABC transporter permease</fullName>
    </submittedName>
</protein>
<dbReference type="PROSITE" id="PS50928">
    <property type="entry name" value="ABC_TM1"/>
    <property type="match status" value="1"/>
</dbReference>
<evidence type="ECO:0000256" key="3">
    <source>
        <dbReference type="ARBA" id="ARBA00022475"/>
    </source>
</evidence>